<dbReference type="AlphaFoldDB" id="A0A4S4AN28"/>
<evidence type="ECO:0000313" key="1">
    <source>
        <dbReference type="EMBL" id="THF61042.1"/>
    </source>
</evidence>
<name>A0A4S4AN28_9RHOO</name>
<reference evidence="1 2" key="1">
    <citation type="submission" date="2019-04" db="EMBL/GenBank/DDBJ databases">
        <title>Azoarcus rhizosphaerae sp. nov. isolated from rhizosphere of Ficus religiosa.</title>
        <authorList>
            <person name="Lin S.-Y."/>
            <person name="Hameed A."/>
            <person name="Hsu Y.-H."/>
            <person name="Young C.-C."/>
        </authorList>
    </citation>
    <scope>NUCLEOTIDE SEQUENCE [LARGE SCALE GENOMIC DNA]</scope>
    <source>
        <strain evidence="1 2">CC-YHH848</strain>
    </source>
</reference>
<dbReference type="OrthoDB" id="2043985at2"/>
<keyword evidence="2" id="KW-1185">Reference proteome</keyword>
<dbReference type="GO" id="GO:0008233">
    <property type="term" value="F:peptidase activity"/>
    <property type="evidence" value="ECO:0007669"/>
    <property type="project" value="UniProtKB-KW"/>
</dbReference>
<organism evidence="1 2">
    <name type="scientific">Pseudothauera rhizosphaerae</name>
    <dbReference type="NCBI Taxonomy" id="2565932"/>
    <lineage>
        <taxon>Bacteria</taxon>
        <taxon>Pseudomonadati</taxon>
        <taxon>Pseudomonadota</taxon>
        <taxon>Betaproteobacteria</taxon>
        <taxon>Rhodocyclales</taxon>
        <taxon>Zoogloeaceae</taxon>
        <taxon>Pseudothauera</taxon>
    </lineage>
</organism>
<dbReference type="PIRSF" id="PIRSF016624">
    <property type="entry name" value="Mu_prophg_I"/>
    <property type="match status" value="1"/>
</dbReference>
<dbReference type="Pfam" id="PF10123">
    <property type="entry name" value="Mu-like_Pro"/>
    <property type="match status" value="1"/>
</dbReference>
<gene>
    <name evidence="1" type="ORF">E6O51_11825</name>
</gene>
<evidence type="ECO:0000313" key="2">
    <source>
        <dbReference type="Proteomes" id="UP000307956"/>
    </source>
</evidence>
<sequence>MQRLFPAGRFDAPRGAMRGAGPWFMDAGIAAQVIARAASRSTRIPIDYEHQILMSAENGQPAPAAGWVDPKTLVWREDGDEPGLYGEVKWTARATALLDADEYAYLSPVFPYDGETGAVLDLLHVALTNTPAIDEPILAAMSARYTTTPKEDSMELLKKLLAALGLPEATSEADALAGVAALKTKADGAQAEIAALKGAAPDPAKFVPIEAVQGLQSQLAALAGRINDDEAGRLIDAAMVDGRLTEDLREWAVSLGKSNVAALKEYIAKAQPIAALKGMQTQDKQPSGTGGQGSLSAAELGVCKALGLRPEEYVKGKEVAK</sequence>
<proteinExistence type="predicted"/>
<dbReference type="GO" id="GO:0006508">
    <property type="term" value="P:proteolysis"/>
    <property type="evidence" value="ECO:0007669"/>
    <property type="project" value="UniProtKB-KW"/>
</dbReference>
<accession>A0A4S4AN28</accession>
<dbReference type="Proteomes" id="UP000307956">
    <property type="component" value="Unassembled WGS sequence"/>
</dbReference>
<dbReference type="InterPro" id="IPR012106">
    <property type="entry name" value="Phage_Mu_Gp1"/>
</dbReference>
<keyword evidence="1" id="KW-0645">Protease</keyword>
<keyword evidence="1" id="KW-0378">Hydrolase</keyword>
<protein>
    <submittedName>
        <fullName evidence="1">Protease (I) and scaffold (Z) protein</fullName>
    </submittedName>
</protein>
<dbReference type="EMBL" id="SSOD01000008">
    <property type="protein sequence ID" value="THF61042.1"/>
    <property type="molecule type" value="Genomic_DNA"/>
</dbReference>
<comment type="caution">
    <text evidence="1">The sequence shown here is derived from an EMBL/GenBank/DDBJ whole genome shotgun (WGS) entry which is preliminary data.</text>
</comment>